<name>A0ABQ9IS25_9CUCU</name>
<feature type="coiled-coil region" evidence="1">
    <location>
        <begin position="187"/>
        <end position="214"/>
    </location>
</feature>
<keyword evidence="1" id="KW-0175">Coiled coil</keyword>
<dbReference type="InterPro" id="IPR055148">
    <property type="entry name" value="ZW10_C_2"/>
</dbReference>
<reference evidence="3" key="1">
    <citation type="journal article" date="2023" name="Insect Mol. Biol.">
        <title>Genome sequencing provides insights into the evolution of gene families encoding plant cell wall-degrading enzymes in longhorned beetles.</title>
        <authorList>
            <person name="Shin N.R."/>
            <person name="Okamura Y."/>
            <person name="Kirsch R."/>
            <person name="Pauchet Y."/>
        </authorList>
    </citation>
    <scope>NUCLEOTIDE SEQUENCE</scope>
    <source>
        <strain evidence="3">MMC_N1</strain>
    </source>
</reference>
<proteinExistence type="predicted"/>
<feature type="coiled-coil region" evidence="1">
    <location>
        <begin position="55"/>
        <end position="82"/>
    </location>
</feature>
<comment type="caution">
    <text evidence="3">The sequence shown here is derived from an EMBL/GenBank/DDBJ whole genome shotgun (WGS) entry which is preliminary data.</text>
</comment>
<organism evidence="3 4">
    <name type="scientific">Molorchus minor</name>
    <dbReference type="NCBI Taxonomy" id="1323400"/>
    <lineage>
        <taxon>Eukaryota</taxon>
        <taxon>Metazoa</taxon>
        <taxon>Ecdysozoa</taxon>
        <taxon>Arthropoda</taxon>
        <taxon>Hexapoda</taxon>
        <taxon>Insecta</taxon>
        <taxon>Pterygota</taxon>
        <taxon>Neoptera</taxon>
        <taxon>Endopterygota</taxon>
        <taxon>Coleoptera</taxon>
        <taxon>Polyphaga</taxon>
        <taxon>Cucujiformia</taxon>
        <taxon>Chrysomeloidea</taxon>
        <taxon>Cerambycidae</taxon>
        <taxon>Lamiinae</taxon>
        <taxon>Monochamini</taxon>
        <taxon>Molorchus</taxon>
    </lineage>
</organism>
<dbReference type="Pfam" id="PF22766">
    <property type="entry name" value="ZW10_C2"/>
    <property type="match status" value="1"/>
</dbReference>
<evidence type="ECO:0000259" key="2">
    <source>
        <dbReference type="Pfam" id="PF22766"/>
    </source>
</evidence>
<sequence length="509" mass="58630">MNFLAEVLSSAEEVEIHEINEKVPEIKLTIENTKSEVVRYIENVYVKCSGRPKQNRILLNKAHDIEEEIKTLRKNAEHATKKELLEAGDLLKKHIASLENINFTLLVVSKLCHLNELLINFTELLDSEMYLDCMKAICHLEELANAVPEEEYVDIIDELNIIINTKKNMLLKEIKDVFTNNIILIENRKQNSVAVKLKRENSNLEQALQALYYTNSMINQLHDFAKSLWNYFFIPIVDSTVKIVVDEDDSYYILSRFTLDPQKEVELYTASLFEYANNVDVLFINKKCQNYLLNAQAIMKKDLHDMVEVGTPYNPDTPLGCNVDEFLQCWVSKSAIENEISQLQKVASEVFSTYLDGQIKQISEIMKEAELDQITLEKLEPITEKCIRQCFATAGIIENRLAQSSFIYRFEDISSNAAEQLVEIIKIILIRGPKLFTDPKEVSLYVSSWYKIMELNFVLGASLLDINDRWADGKGPLALQFKPLELKQLIRALFQNTDRRSAVLARIQE</sequence>
<gene>
    <name evidence="3" type="ORF">NQ317_015399</name>
</gene>
<dbReference type="PANTHER" id="PTHR12205:SF0">
    <property type="entry name" value="CENTROMERE_KINETOCHORE PROTEIN ZW10 HOMOLOG"/>
    <property type="match status" value="1"/>
</dbReference>
<accession>A0ABQ9IS25</accession>
<dbReference type="EMBL" id="JAPWTJ010003012">
    <property type="protein sequence ID" value="KAJ8963655.1"/>
    <property type="molecule type" value="Genomic_DNA"/>
</dbReference>
<keyword evidence="4" id="KW-1185">Reference proteome</keyword>
<protein>
    <recommendedName>
        <fullName evidence="2">ZW10 C-terminal helical domain-containing protein</fullName>
    </recommendedName>
</protein>
<dbReference type="Gene3D" id="1.10.357.150">
    <property type="match status" value="1"/>
</dbReference>
<dbReference type="InterPro" id="IPR046362">
    <property type="entry name" value="Zw10/DSL1_C_sf"/>
</dbReference>
<evidence type="ECO:0000313" key="4">
    <source>
        <dbReference type="Proteomes" id="UP001162164"/>
    </source>
</evidence>
<evidence type="ECO:0000256" key="1">
    <source>
        <dbReference type="SAM" id="Coils"/>
    </source>
</evidence>
<feature type="domain" description="ZW10 C-terminal helical" evidence="2">
    <location>
        <begin position="407"/>
        <end position="507"/>
    </location>
</feature>
<dbReference type="Proteomes" id="UP001162164">
    <property type="component" value="Unassembled WGS sequence"/>
</dbReference>
<dbReference type="PANTHER" id="PTHR12205">
    <property type="entry name" value="CENTROMERE/KINETOCHORE PROTEIN ZW10"/>
    <property type="match status" value="1"/>
</dbReference>
<evidence type="ECO:0000313" key="3">
    <source>
        <dbReference type="EMBL" id="KAJ8963655.1"/>
    </source>
</evidence>